<dbReference type="InterPro" id="IPR020861">
    <property type="entry name" value="Triosephosphate_isomerase_AS"/>
</dbReference>
<dbReference type="GO" id="GO:0004807">
    <property type="term" value="F:triose-phosphate isomerase activity"/>
    <property type="evidence" value="ECO:0007669"/>
    <property type="project" value="UniProtKB-UniRule"/>
</dbReference>
<dbReference type="PROSITE" id="PS51440">
    <property type="entry name" value="TIM_2"/>
    <property type="match status" value="1"/>
</dbReference>
<dbReference type="UniPathway" id="UPA00138"/>
<dbReference type="HAMAP" id="MF_00147_B">
    <property type="entry name" value="TIM_B"/>
    <property type="match status" value="1"/>
</dbReference>
<feature type="active site" description="Proton acceptor" evidence="8">
    <location>
        <position position="168"/>
    </location>
</feature>
<evidence type="ECO:0000313" key="11">
    <source>
        <dbReference type="EMBL" id="SMH65656.1"/>
    </source>
</evidence>
<feature type="binding site" evidence="8">
    <location>
        <begin position="234"/>
        <end position="235"/>
    </location>
    <ligand>
        <name>substrate</name>
    </ligand>
</feature>
<comment type="pathway">
    <text evidence="8 9">Carbohydrate biosynthesis; gluconeogenesis.</text>
</comment>
<dbReference type="EMBL" id="CCCS020000007">
    <property type="protein sequence ID" value="CDQ09014.1"/>
    <property type="molecule type" value="Genomic_DNA"/>
</dbReference>
<comment type="function">
    <text evidence="8">Involved in the gluconeogenesis. Catalyzes stereospecifically the conversion of dihydroxyacetone phosphate (DHAP) to D-glyceraldehyde-3-phosphate (G3P).</text>
</comment>
<name>A0A060UR60_9PROT</name>
<dbReference type="NCBIfam" id="TIGR00419">
    <property type="entry name" value="tim"/>
    <property type="match status" value="1"/>
</dbReference>
<dbReference type="Pfam" id="PF00121">
    <property type="entry name" value="TIM"/>
    <property type="match status" value="1"/>
</dbReference>
<sequence>MRPTMVAGNWKMNGLSADAVHLTQAILHAELEPMRPEVVIFPPFTLLHAVSQEAKSSALRWGGQNLFWEASGAYTGEISGAMLRDMGCRYVLIGHSERRQIFAESDVQVTQKVKAALLSGLIPVVCVGETEAERAQGATEAVLYRQVEAILPLLNLEASQPNMIIAYEPIWAIGTGLSASPEQAQAVHAFIRGLVAAYSAQLAKRLLVLYGGSVKGNNAAALFDQADIDGGLVGGASLQAGEFIQICRAAELAGRGG</sequence>
<dbReference type="InterPro" id="IPR022896">
    <property type="entry name" value="TrioseP_Isoase_bac/euk"/>
</dbReference>
<proteinExistence type="inferred from homology"/>
<keyword evidence="4 8" id="KW-0312">Gluconeogenesis</keyword>
<gene>
    <name evidence="8 10" type="primary">tpiA</name>
    <name evidence="10" type="ORF">AFERRI_150019</name>
    <name evidence="11" type="ORF">AFERRI_20439</name>
</gene>
<evidence type="ECO:0000256" key="1">
    <source>
        <dbReference type="ARBA" id="ARBA00004680"/>
    </source>
</evidence>
<dbReference type="CDD" id="cd00311">
    <property type="entry name" value="TIM"/>
    <property type="match status" value="1"/>
</dbReference>
<feature type="binding site" evidence="8">
    <location>
        <begin position="9"/>
        <end position="11"/>
    </location>
    <ligand>
        <name>substrate</name>
    </ligand>
</feature>
<comment type="subcellular location">
    <subcellularLocation>
        <location evidence="8 9">Cytoplasm</location>
    </subcellularLocation>
</comment>
<dbReference type="GO" id="GO:0005829">
    <property type="term" value="C:cytosol"/>
    <property type="evidence" value="ECO:0007669"/>
    <property type="project" value="TreeGrafter"/>
</dbReference>
<dbReference type="Gene3D" id="3.20.20.70">
    <property type="entry name" value="Aldolase class I"/>
    <property type="match status" value="1"/>
</dbReference>
<dbReference type="FunFam" id="3.20.20.70:FF:000016">
    <property type="entry name" value="Triosephosphate isomerase"/>
    <property type="match status" value="1"/>
</dbReference>
<keyword evidence="6 8" id="KW-0324">Glycolysis</keyword>
<reference evidence="10" key="1">
    <citation type="submission" date="2014-03" db="EMBL/GenBank/DDBJ databases">
        <authorList>
            <person name="Genoscope - CEA"/>
        </authorList>
    </citation>
    <scope>NUCLEOTIDE SEQUENCE [LARGE SCALE GENOMIC DNA]</scope>
    <source>
        <strain evidence="10">CF27</strain>
    </source>
</reference>
<reference evidence="10" key="2">
    <citation type="submission" date="2014-07" db="EMBL/GenBank/DDBJ databases">
        <title>Initial genome analysis of the psychrotolerant acidophile Acidithiobacillus ferrivorans CF27: insights into iron and sulfur oxidation pathways and into biofilm formation.</title>
        <authorList>
            <person name="Talla E."/>
            <person name="Hedrich S."/>
            <person name="Mangenot S."/>
            <person name="Ji B."/>
            <person name="Johnson D.B."/>
            <person name="Barbe V."/>
            <person name="Bonnefoy V."/>
        </authorList>
    </citation>
    <scope>NUCLEOTIDE SEQUENCE [LARGE SCALE GENOMIC DNA]</scope>
    <source>
        <strain evidence="10">CF27</strain>
    </source>
</reference>
<dbReference type="GO" id="GO:0046166">
    <property type="term" value="P:glyceraldehyde-3-phosphate biosynthetic process"/>
    <property type="evidence" value="ECO:0007669"/>
    <property type="project" value="TreeGrafter"/>
</dbReference>
<evidence type="ECO:0000256" key="9">
    <source>
        <dbReference type="RuleBase" id="RU363013"/>
    </source>
</evidence>
<dbReference type="OrthoDB" id="882088at2"/>
<organism evidence="10">
    <name type="scientific">Acidithiobacillus ferrivorans</name>
    <dbReference type="NCBI Taxonomy" id="160808"/>
    <lineage>
        <taxon>Bacteria</taxon>
        <taxon>Pseudomonadati</taxon>
        <taxon>Pseudomonadota</taxon>
        <taxon>Acidithiobacillia</taxon>
        <taxon>Acidithiobacillales</taxon>
        <taxon>Acidithiobacillaceae</taxon>
        <taxon>Acidithiobacillus</taxon>
    </lineage>
</organism>
<feature type="active site" description="Electrophile" evidence="8">
    <location>
        <position position="95"/>
    </location>
</feature>
<accession>A0A060UR60</accession>
<evidence type="ECO:0000256" key="4">
    <source>
        <dbReference type="ARBA" id="ARBA00022432"/>
    </source>
</evidence>
<evidence type="ECO:0000256" key="5">
    <source>
        <dbReference type="ARBA" id="ARBA00022490"/>
    </source>
</evidence>
<evidence type="ECO:0000313" key="10">
    <source>
        <dbReference type="EMBL" id="CDQ09014.1"/>
    </source>
</evidence>
<dbReference type="GO" id="GO:0006094">
    <property type="term" value="P:gluconeogenesis"/>
    <property type="evidence" value="ECO:0007669"/>
    <property type="project" value="UniProtKB-UniRule"/>
</dbReference>
<dbReference type="EMBL" id="LT841305">
    <property type="protein sequence ID" value="SMH65656.1"/>
    <property type="molecule type" value="Genomic_DNA"/>
</dbReference>
<dbReference type="RefSeq" id="WP_014029893.1">
    <property type="nucleotide sequence ID" value="NZ_CCCS020000007.1"/>
</dbReference>
<evidence type="ECO:0000256" key="6">
    <source>
        <dbReference type="ARBA" id="ARBA00023152"/>
    </source>
</evidence>
<dbReference type="EC" id="5.3.1.1" evidence="8 9"/>
<protein>
    <recommendedName>
        <fullName evidence="8 9">Triosephosphate isomerase</fullName>
        <shortName evidence="8">TIM</shortName>
        <shortName evidence="8">TPI</shortName>
        <ecNumber evidence="8 9">5.3.1.1</ecNumber>
    </recommendedName>
    <alternativeName>
        <fullName evidence="8">Triose-phosphate isomerase</fullName>
    </alternativeName>
</protein>
<keyword evidence="5 8" id="KW-0963">Cytoplasm</keyword>
<comment type="subunit">
    <text evidence="8 9">Homodimer.</text>
</comment>
<keyword evidence="12" id="KW-1185">Reference proteome</keyword>
<comment type="catalytic activity">
    <reaction evidence="8 9">
        <text>D-glyceraldehyde 3-phosphate = dihydroxyacetone phosphate</text>
        <dbReference type="Rhea" id="RHEA:18585"/>
        <dbReference type="ChEBI" id="CHEBI:57642"/>
        <dbReference type="ChEBI" id="CHEBI:59776"/>
        <dbReference type="EC" id="5.3.1.1"/>
    </reaction>
</comment>
<dbReference type="UniPathway" id="UPA00109">
    <property type="reaction ID" value="UER00189"/>
</dbReference>
<evidence type="ECO:0000256" key="7">
    <source>
        <dbReference type="ARBA" id="ARBA00023235"/>
    </source>
</evidence>
<dbReference type="GO" id="GO:0019563">
    <property type="term" value="P:glycerol catabolic process"/>
    <property type="evidence" value="ECO:0007669"/>
    <property type="project" value="TreeGrafter"/>
</dbReference>
<comment type="pathway">
    <text evidence="1 8 9">Carbohydrate degradation; glycolysis; D-glyceraldehyde 3-phosphate from glycerone phosphate: step 1/1.</text>
</comment>
<dbReference type="AlphaFoldDB" id="A0A060UR60"/>
<dbReference type="SUPFAM" id="SSF51351">
    <property type="entry name" value="Triosephosphate isomerase (TIM)"/>
    <property type="match status" value="1"/>
</dbReference>
<dbReference type="InterPro" id="IPR035990">
    <property type="entry name" value="TIM_sf"/>
</dbReference>
<evidence type="ECO:0000256" key="8">
    <source>
        <dbReference type="HAMAP-Rule" id="MF_00147"/>
    </source>
</evidence>
<dbReference type="PANTHER" id="PTHR21139:SF42">
    <property type="entry name" value="TRIOSEPHOSPHATE ISOMERASE"/>
    <property type="match status" value="1"/>
</dbReference>
<evidence type="ECO:0000256" key="2">
    <source>
        <dbReference type="ARBA" id="ARBA00004939"/>
    </source>
</evidence>
<dbReference type="InterPro" id="IPR000652">
    <property type="entry name" value="Triosephosphate_isomerase"/>
</dbReference>
<reference evidence="11 12" key="3">
    <citation type="submission" date="2017-03" db="EMBL/GenBank/DDBJ databases">
        <authorList>
            <person name="Regsiter A."/>
            <person name="William W."/>
        </authorList>
    </citation>
    <scope>NUCLEOTIDE SEQUENCE [LARGE SCALE GENOMIC DNA]</scope>
    <source>
        <strain evidence="11">PRJEB5721</strain>
    </source>
</reference>
<evidence type="ECO:0000256" key="3">
    <source>
        <dbReference type="ARBA" id="ARBA00007422"/>
    </source>
</evidence>
<dbReference type="GO" id="GO:0006096">
    <property type="term" value="P:glycolytic process"/>
    <property type="evidence" value="ECO:0007669"/>
    <property type="project" value="UniProtKB-UniRule"/>
</dbReference>
<dbReference type="PROSITE" id="PS00171">
    <property type="entry name" value="TIM_1"/>
    <property type="match status" value="1"/>
</dbReference>
<feature type="binding site" evidence="8">
    <location>
        <position position="213"/>
    </location>
    <ligand>
        <name>substrate</name>
    </ligand>
</feature>
<keyword evidence="7 8" id="KW-0413">Isomerase</keyword>
<feature type="binding site" evidence="8">
    <location>
        <position position="174"/>
    </location>
    <ligand>
        <name>substrate</name>
    </ligand>
</feature>
<comment type="pathway">
    <text evidence="2">Carbohydrate metabolism; erythritol degradation.</text>
</comment>
<dbReference type="InterPro" id="IPR013785">
    <property type="entry name" value="Aldolase_TIM"/>
</dbReference>
<dbReference type="Proteomes" id="UP000193925">
    <property type="component" value="Chromosome AFERRI"/>
</dbReference>
<comment type="similarity">
    <text evidence="3 8 9">Belongs to the triosephosphate isomerase family.</text>
</comment>
<dbReference type="PANTHER" id="PTHR21139">
    <property type="entry name" value="TRIOSEPHOSPHATE ISOMERASE"/>
    <property type="match status" value="1"/>
</dbReference>
<evidence type="ECO:0000313" key="12">
    <source>
        <dbReference type="Proteomes" id="UP000193925"/>
    </source>
</evidence>